<proteinExistence type="predicted"/>
<evidence type="ECO:0000313" key="2">
    <source>
        <dbReference type="EMBL" id="KAF2859167.1"/>
    </source>
</evidence>
<evidence type="ECO:0000313" key="3">
    <source>
        <dbReference type="Proteomes" id="UP000799421"/>
    </source>
</evidence>
<feature type="region of interest" description="Disordered" evidence="1">
    <location>
        <begin position="138"/>
        <end position="163"/>
    </location>
</feature>
<accession>A0A6A7BW12</accession>
<name>A0A6A7BW12_9PEZI</name>
<sequence length="281" mass="30885">MSPPPGNIKSIPSLSGSTNAAIAHWSASDNVFRRLQWDIYRRQTMLSCPRYERSFKIDEEELGKDNAHAQTDATHNVPIAKPSSNHAVTETNGTLNHGDGGRDQQNAMQQELLEAMNTVNDSKPEGGTNVTKAISMTTNDGVNSNQTKQRPAIAQNGPSERSTPILGYHQARSRESDFEQAQEVEFLPDPDTVEAFLSYDTTPLDIPPGESWGDKLVLLGLSLLLVCQWSVRAMVEWAHKVIRGMGVAGVMFWTKDAVRCVGGYVLGSKRELEGENRGSFS</sequence>
<reference evidence="2" key="1">
    <citation type="journal article" date="2020" name="Stud. Mycol.">
        <title>101 Dothideomycetes genomes: a test case for predicting lifestyles and emergence of pathogens.</title>
        <authorList>
            <person name="Haridas S."/>
            <person name="Albert R."/>
            <person name="Binder M."/>
            <person name="Bloem J."/>
            <person name="Labutti K."/>
            <person name="Salamov A."/>
            <person name="Andreopoulos B."/>
            <person name="Baker S."/>
            <person name="Barry K."/>
            <person name="Bills G."/>
            <person name="Bluhm B."/>
            <person name="Cannon C."/>
            <person name="Castanera R."/>
            <person name="Culley D."/>
            <person name="Daum C."/>
            <person name="Ezra D."/>
            <person name="Gonzalez J."/>
            <person name="Henrissat B."/>
            <person name="Kuo A."/>
            <person name="Liang C."/>
            <person name="Lipzen A."/>
            <person name="Lutzoni F."/>
            <person name="Magnuson J."/>
            <person name="Mondo S."/>
            <person name="Nolan M."/>
            <person name="Ohm R."/>
            <person name="Pangilinan J."/>
            <person name="Park H.-J."/>
            <person name="Ramirez L."/>
            <person name="Alfaro M."/>
            <person name="Sun H."/>
            <person name="Tritt A."/>
            <person name="Yoshinaga Y."/>
            <person name="Zwiers L.-H."/>
            <person name="Turgeon B."/>
            <person name="Goodwin S."/>
            <person name="Spatafora J."/>
            <person name="Crous P."/>
            <person name="Grigoriev I."/>
        </authorList>
    </citation>
    <scope>NUCLEOTIDE SEQUENCE</scope>
    <source>
        <strain evidence="2">CBS 480.64</strain>
    </source>
</reference>
<feature type="compositionally biased region" description="Polar residues" evidence="1">
    <location>
        <begin position="138"/>
        <end position="149"/>
    </location>
</feature>
<dbReference type="EMBL" id="MU005997">
    <property type="protein sequence ID" value="KAF2859167.1"/>
    <property type="molecule type" value="Genomic_DNA"/>
</dbReference>
<gene>
    <name evidence="2" type="ORF">K470DRAFT_278003</name>
</gene>
<organism evidence="2 3">
    <name type="scientific">Piedraia hortae CBS 480.64</name>
    <dbReference type="NCBI Taxonomy" id="1314780"/>
    <lineage>
        <taxon>Eukaryota</taxon>
        <taxon>Fungi</taxon>
        <taxon>Dikarya</taxon>
        <taxon>Ascomycota</taxon>
        <taxon>Pezizomycotina</taxon>
        <taxon>Dothideomycetes</taxon>
        <taxon>Dothideomycetidae</taxon>
        <taxon>Capnodiales</taxon>
        <taxon>Piedraiaceae</taxon>
        <taxon>Piedraia</taxon>
    </lineage>
</organism>
<evidence type="ECO:0000256" key="1">
    <source>
        <dbReference type="SAM" id="MobiDB-lite"/>
    </source>
</evidence>
<protein>
    <submittedName>
        <fullName evidence="2">Uncharacterized protein</fullName>
    </submittedName>
</protein>
<dbReference type="Proteomes" id="UP000799421">
    <property type="component" value="Unassembled WGS sequence"/>
</dbReference>
<dbReference type="AlphaFoldDB" id="A0A6A7BW12"/>
<keyword evidence="3" id="KW-1185">Reference proteome</keyword>